<feature type="chain" id="PRO_5008673236" description="PEGA domain-containing protein" evidence="1">
    <location>
        <begin position="19"/>
        <end position="125"/>
    </location>
</feature>
<evidence type="ECO:0000259" key="2">
    <source>
        <dbReference type="Pfam" id="PF08308"/>
    </source>
</evidence>
<dbReference type="Proteomes" id="UP000094936">
    <property type="component" value="Unassembled WGS sequence"/>
</dbReference>
<evidence type="ECO:0000256" key="1">
    <source>
        <dbReference type="SAM" id="SignalP"/>
    </source>
</evidence>
<evidence type="ECO:0000313" key="4">
    <source>
        <dbReference type="Proteomes" id="UP000094936"/>
    </source>
</evidence>
<comment type="caution">
    <text evidence="3">The sequence shown here is derived from an EMBL/GenBank/DDBJ whole genome shotgun (WGS) entry which is preliminary data.</text>
</comment>
<dbReference type="EMBL" id="LYBM01000013">
    <property type="protein sequence ID" value="ODA33792.1"/>
    <property type="molecule type" value="Genomic_DNA"/>
</dbReference>
<evidence type="ECO:0000313" key="3">
    <source>
        <dbReference type="EMBL" id="ODA33792.1"/>
    </source>
</evidence>
<dbReference type="InterPro" id="IPR013229">
    <property type="entry name" value="PEGA"/>
</dbReference>
<dbReference type="OrthoDB" id="5872614at2"/>
<keyword evidence="1" id="KW-0732">Signal</keyword>
<keyword evidence="4" id="KW-1185">Reference proteome</keyword>
<name>A0A1C3EKN8_9GAMM</name>
<gene>
    <name evidence="3" type="ORF">A8L45_09185</name>
</gene>
<dbReference type="Pfam" id="PF08308">
    <property type="entry name" value="PEGA"/>
    <property type="match status" value="1"/>
</dbReference>
<protein>
    <recommendedName>
        <fullName evidence="2">PEGA domain-containing protein</fullName>
    </recommendedName>
</protein>
<reference evidence="3 4" key="1">
    <citation type="submission" date="2016-05" db="EMBL/GenBank/DDBJ databases">
        <title>Genomic Taxonomy of the Vibrionaceae.</title>
        <authorList>
            <person name="Gomez-Gil B."/>
            <person name="Enciso-Ibarra J."/>
        </authorList>
    </citation>
    <scope>NUCLEOTIDE SEQUENCE [LARGE SCALE GENOMIC DNA]</scope>
    <source>
        <strain evidence="3 4">CAIM 1920</strain>
    </source>
</reference>
<accession>A0A1C3EKN8</accession>
<sequence length="125" mass="13672">MKKIVIFLLSIFLLNGCAAMFNGTTQQVAIRSHNPKAKIYVNDMYLGQGDVVTSFKKKNAYTIRVEQEGCNAITIPVSKSFDPTTLLGTFIDLGIVSIFVVDGIGTGAWQQFDQTSYVLDAKCPA</sequence>
<dbReference type="RefSeq" id="WP_068901486.1">
    <property type="nucleotide sequence ID" value="NZ_JBHUIF010000015.1"/>
</dbReference>
<feature type="domain" description="PEGA" evidence="2">
    <location>
        <begin position="27"/>
        <end position="70"/>
    </location>
</feature>
<proteinExistence type="predicted"/>
<feature type="signal peptide" evidence="1">
    <location>
        <begin position="1"/>
        <end position="18"/>
    </location>
</feature>
<organism evidence="3 4">
    <name type="scientific">Veronia pacifica</name>
    <dbReference type="NCBI Taxonomy" id="1080227"/>
    <lineage>
        <taxon>Bacteria</taxon>
        <taxon>Pseudomonadati</taxon>
        <taxon>Pseudomonadota</taxon>
        <taxon>Gammaproteobacteria</taxon>
        <taxon>Vibrionales</taxon>
        <taxon>Vibrionaceae</taxon>
        <taxon>Veronia</taxon>
    </lineage>
</organism>
<dbReference type="AlphaFoldDB" id="A0A1C3EKN8"/>